<sequence length="65" mass="7476">MTSEQKLECIIKKSADKDVFNRWREIKIFIKINLSGSGLIVPPDILLLDGMGIQKLQKNYKVILM</sequence>
<reference evidence="1" key="1">
    <citation type="journal article" date="2020" name="Nature">
        <title>Giant virus diversity and host interactions through global metagenomics.</title>
        <authorList>
            <person name="Schulz F."/>
            <person name="Roux S."/>
            <person name="Paez-Espino D."/>
            <person name="Jungbluth S."/>
            <person name="Walsh D.A."/>
            <person name="Denef V.J."/>
            <person name="McMahon K.D."/>
            <person name="Konstantinidis K.T."/>
            <person name="Eloe-Fadrosh E.A."/>
            <person name="Kyrpides N.C."/>
            <person name="Woyke T."/>
        </authorList>
    </citation>
    <scope>NUCLEOTIDE SEQUENCE</scope>
    <source>
        <strain evidence="1">GVMAG-M-3300025860-20</strain>
    </source>
</reference>
<dbReference type="EMBL" id="MN740328">
    <property type="protein sequence ID" value="QHU00587.1"/>
    <property type="molecule type" value="Genomic_DNA"/>
</dbReference>
<dbReference type="AlphaFoldDB" id="A0A6C0J7S0"/>
<accession>A0A6C0J7S0</accession>
<protein>
    <submittedName>
        <fullName evidence="1">Uncharacterized protein</fullName>
    </submittedName>
</protein>
<proteinExistence type="predicted"/>
<organism evidence="1">
    <name type="scientific">viral metagenome</name>
    <dbReference type="NCBI Taxonomy" id="1070528"/>
    <lineage>
        <taxon>unclassified sequences</taxon>
        <taxon>metagenomes</taxon>
        <taxon>organismal metagenomes</taxon>
    </lineage>
</organism>
<name>A0A6C0J7S0_9ZZZZ</name>
<evidence type="ECO:0000313" key="1">
    <source>
        <dbReference type="EMBL" id="QHU00587.1"/>
    </source>
</evidence>